<evidence type="ECO:0000313" key="1">
    <source>
        <dbReference type="EMBL" id="KAF8820083.1"/>
    </source>
</evidence>
<reference evidence="1 2" key="1">
    <citation type="journal article" date="2020" name="bioRxiv">
        <title>Metabolic contributions of an alphaproteobacterial endosymbiont in the apicomplexan Cardiosporidium cionae.</title>
        <authorList>
            <person name="Hunter E.S."/>
            <person name="Paight C.J."/>
            <person name="Lane C.E."/>
        </authorList>
    </citation>
    <scope>NUCLEOTIDE SEQUENCE [LARGE SCALE GENOMIC DNA]</scope>
    <source>
        <strain evidence="1">ESH_2018</strain>
    </source>
</reference>
<keyword evidence="2" id="KW-1185">Reference proteome</keyword>
<dbReference type="Proteomes" id="UP000823046">
    <property type="component" value="Unassembled WGS sequence"/>
</dbReference>
<protein>
    <submittedName>
        <fullName evidence="1">AP2 domain transcription factor AP2IX-6</fullName>
    </submittedName>
</protein>
<accession>A0ABQ7J7Z7</accession>
<organism evidence="1 2">
    <name type="scientific">Cardiosporidium cionae</name>
    <dbReference type="NCBI Taxonomy" id="476202"/>
    <lineage>
        <taxon>Eukaryota</taxon>
        <taxon>Sar</taxon>
        <taxon>Alveolata</taxon>
        <taxon>Apicomplexa</taxon>
        <taxon>Aconoidasida</taxon>
        <taxon>Nephromycida</taxon>
        <taxon>Cardiosporidium</taxon>
    </lineage>
</organism>
<gene>
    <name evidence="1" type="primary">AP2IX6</name>
    <name evidence="1" type="ORF">IE077_004553</name>
</gene>
<evidence type="ECO:0000313" key="2">
    <source>
        <dbReference type="Proteomes" id="UP000823046"/>
    </source>
</evidence>
<comment type="caution">
    <text evidence="1">The sequence shown here is derived from an EMBL/GenBank/DDBJ whole genome shotgun (WGS) entry which is preliminary data.</text>
</comment>
<dbReference type="Gene3D" id="1.20.5.2050">
    <property type="match status" value="1"/>
</dbReference>
<name>A0ABQ7J7Z7_9APIC</name>
<dbReference type="EMBL" id="JADAQX010000486">
    <property type="protein sequence ID" value="KAF8820083.1"/>
    <property type="molecule type" value="Genomic_DNA"/>
</dbReference>
<proteinExistence type="predicted"/>
<sequence>MAYVHSQRIAFLHPHEIATSRYFSRFPYSITKNFSSFIFSGPYGSFPTQARGSFSTERTHGKILREGFANAFLKVIPIVNRSHLAKTHLSNATISFCRLTNPLSNQIEGHFLHKLKEDGHRCFQVLVGVQNRIRQTSAYNQQHRCFAGRSGGMKRKKTRHSPRVIQTGLGRRFEFFWPKKSRRLRIPMYANSRPNIVYDQHLKRWLVTWYRNGIQVFRPFSCKEGQFEVARKRALTLLKHLKGIKATRRLPAPDVNRSGVRGIYFDSDERLWVAVWNQAGIRRFKAFPVLQMGFDSAFRAAVAVRKQKVAENHQFVMQRSRWRSGRNPLK</sequence>